<protein>
    <submittedName>
        <fullName evidence="10">Flagellar motor protein MotB</fullName>
    </submittedName>
</protein>
<dbReference type="PROSITE" id="PS51123">
    <property type="entry name" value="OMPA_2"/>
    <property type="match status" value="1"/>
</dbReference>
<sequence>MLNKKDKSIIVRKNIILQKDSHHGGAWKVAYADFVTAMMAFFLLLWLLNSTPSQKLKGIAQYFEPTIGLMDRKSLDRDSSESRSEDEAPSDGPSVSGLVYGVKRAGQIVSIQQQGMEQTDIETENKTFMSTQENIERQIQSDATLSKFKNQITLEQTPEGLLIQVQDSDKQEMFESGSATLSPNAKLILEKIVKLIQYSPNFISIGGYTDRINNNTGNYTAWELSADRANAARRFIVDRGIASDRIAKVVAYADSAPLDENNPYAAKNRRVSIMLMRNSVMPFYKVSAPKDLKPSK</sequence>
<dbReference type="GO" id="GO:0005886">
    <property type="term" value="C:plasma membrane"/>
    <property type="evidence" value="ECO:0007669"/>
    <property type="project" value="UniProtKB-SubCell"/>
</dbReference>
<proteinExistence type="inferred from homology"/>
<evidence type="ECO:0000256" key="6">
    <source>
        <dbReference type="ARBA" id="ARBA00023136"/>
    </source>
</evidence>
<evidence type="ECO:0000313" key="11">
    <source>
        <dbReference type="Proteomes" id="UP000837675"/>
    </source>
</evidence>
<dbReference type="CDD" id="cd07185">
    <property type="entry name" value="OmpA_C-like"/>
    <property type="match status" value="1"/>
</dbReference>
<evidence type="ECO:0000256" key="1">
    <source>
        <dbReference type="ARBA" id="ARBA00004162"/>
    </source>
</evidence>
<feature type="transmembrane region" description="Helical" evidence="8">
    <location>
        <begin position="29"/>
        <end position="48"/>
    </location>
</feature>
<dbReference type="Gene3D" id="3.30.1330.60">
    <property type="entry name" value="OmpA-like domain"/>
    <property type="match status" value="1"/>
</dbReference>
<keyword evidence="5 8" id="KW-1133">Transmembrane helix</keyword>
<feature type="domain" description="OmpA-like" evidence="9">
    <location>
        <begin position="161"/>
        <end position="279"/>
    </location>
</feature>
<organism evidence="10 11">
    <name type="scientific">Hyalomma marginatum</name>
    <dbReference type="NCBI Taxonomy" id="34627"/>
    <lineage>
        <taxon>Eukaryota</taxon>
        <taxon>Metazoa</taxon>
        <taxon>Ecdysozoa</taxon>
        <taxon>Arthropoda</taxon>
        <taxon>Chelicerata</taxon>
        <taxon>Arachnida</taxon>
        <taxon>Acari</taxon>
        <taxon>Parasitiformes</taxon>
        <taxon>Ixodida</taxon>
        <taxon>Ixodoidea</taxon>
        <taxon>Ixodidae</taxon>
        <taxon>Hyalomminae</taxon>
        <taxon>Hyalomma</taxon>
    </lineage>
</organism>
<keyword evidence="10" id="KW-0966">Cell projection</keyword>
<dbReference type="PANTHER" id="PTHR30329">
    <property type="entry name" value="STATOR ELEMENT OF FLAGELLAR MOTOR COMPLEX"/>
    <property type="match status" value="1"/>
</dbReference>
<evidence type="ECO:0000256" key="5">
    <source>
        <dbReference type="ARBA" id="ARBA00022989"/>
    </source>
</evidence>
<dbReference type="InterPro" id="IPR025713">
    <property type="entry name" value="MotB-like_N_dom"/>
</dbReference>
<keyword evidence="10" id="KW-0282">Flagellum</keyword>
<accession>A0A8S4BZX3</accession>
<keyword evidence="6 8" id="KW-0472">Membrane</keyword>
<reference evidence="10" key="1">
    <citation type="submission" date="2021-06" db="EMBL/GenBank/DDBJ databases">
        <authorList>
            <person name="Nardi T."/>
            <person name="Nardi T."/>
        </authorList>
    </citation>
    <scope>NUCLEOTIDE SEQUENCE</scope>
</reference>
<dbReference type="InterPro" id="IPR036737">
    <property type="entry name" value="OmpA-like_sf"/>
</dbReference>
<evidence type="ECO:0000256" key="7">
    <source>
        <dbReference type="SAM" id="MobiDB-lite"/>
    </source>
</evidence>
<dbReference type="AlphaFoldDB" id="A0A8S4BZX3"/>
<keyword evidence="4 8" id="KW-0812">Transmembrane</keyword>
<evidence type="ECO:0000259" key="9">
    <source>
        <dbReference type="PROSITE" id="PS51123"/>
    </source>
</evidence>
<dbReference type="InterPro" id="IPR050330">
    <property type="entry name" value="Bact_OuterMem_StrucFunc"/>
</dbReference>
<dbReference type="SUPFAM" id="SSF103088">
    <property type="entry name" value="OmpA-like"/>
    <property type="match status" value="1"/>
</dbReference>
<keyword evidence="3" id="KW-1003">Cell membrane</keyword>
<dbReference type="PANTHER" id="PTHR30329:SF21">
    <property type="entry name" value="LIPOPROTEIN YIAD-RELATED"/>
    <property type="match status" value="1"/>
</dbReference>
<dbReference type="Pfam" id="PF13677">
    <property type="entry name" value="MotB_plug"/>
    <property type="match status" value="1"/>
</dbReference>
<evidence type="ECO:0000256" key="3">
    <source>
        <dbReference type="ARBA" id="ARBA00022475"/>
    </source>
</evidence>
<evidence type="ECO:0000256" key="8">
    <source>
        <dbReference type="SAM" id="Phobius"/>
    </source>
</evidence>
<evidence type="ECO:0000256" key="4">
    <source>
        <dbReference type="ARBA" id="ARBA00022692"/>
    </source>
</evidence>
<dbReference type="Proteomes" id="UP000837675">
    <property type="component" value="Unassembled WGS sequence"/>
</dbReference>
<name>A0A8S4BZX3_9ACAR</name>
<gene>
    <name evidence="10" type="ORF">MHYMCMPASI_00275</name>
</gene>
<evidence type="ECO:0000313" key="10">
    <source>
        <dbReference type="EMBL" id="CAG7590246.1"/>
    </source>
</evidence>
<comment type="caution">
    <text evidence="10">The sequence shown here is derived from an EMBL/GenBank/DDBJ whole genome shotgun (WGS) entry which is preliminary data.</text>
</comment>
<keyword evidence="10" id="KW-0969">Cilium</keyword>
<dbReference type="Pfam" id="PF00691">
    <property type="entry name" value="OmpA"/>
    <property type="match status" value="1"/>
</dbReference>
<feature type="region of interest" description="Disordered" evidence="7">
    <location>
        <begin position="73"/>
        <end position="96"/>
    </location>
</feature>
<dbReference type="EMBL" id="CAJVAF010000092">
    <property type="protein sequence ID" value="CAG7590246.1"/>
    <property type="molecule type" value="Genomic_DNA"/>
</dbReference>
<keyword evidence="11" id="KW-1185">Reference proteome</keyword>
<dbReference type="InterPro" id="IPR006665">
    <property type="entry name" value="OmpA-like"/>
</dbReference>
<comment type="subcellular location">
    <subcellularLocation>
        <location evidence="1">Cell membrane</location>
        <topology evidence="1">Single-pass membrane protein</topology>
    </subcellularLocation>
</comment>
<comment type="similarity">
    <text evidence="2">Belongs to the MotB family.</text>
</comment>
<feature type="compositionally biased region" description="Basic and acidic residues" evidence="7">
    <location>
        <begin position="73"/>
        <end position="86"/>
    </location>
</feature>
<evidence type="ECO:0000256" key="2">
    <source>
        <dbReference type="ARBA" id="ARBA00008914"/>
    </source>
</evidence>